<evidence type="ECO:0000256" key="2">
    <source>
        <dbReference type="ARBA" id="ARBA00022741"/>
    </source>
</evidence>
<dbReference type="GO" id="GO:0016887">
    <property type="term" value="F:ATP hydrolysis activity"/>
    <property type="evidence" value="ECO:0007669"/>
    <property type="project" value="InterPro"/>
</dbReference>
<organism evidence="5 8">
    <name type="scientific">Lacticaseibacillus rhamnosus</name>
    <name type="common">Lactobacillus rhamnosus</name>
    <dbReference type="NCBI Taxonomy" id="47715"/>
    <lineage>
        <taxon>Bacteria</taxon>
        <taxon>Bacillati</taxon>
        <taxon>Bacillota</taxon>
        <taxon>Bacilli</taxon>
        <taxon>Lactobacillales</taxon>
        <taxon>Lactobacillaceae</taxon>
        <taxon>Lacticaseibacillus</taxon>
    </lineage>
</organism>
<reference evidence="5 8" key="2">
    <citation type="submission" date="2020-07" db="EMBL/GenBank/DDBJ databases">
        <title>Organ Donor 1.</title>
        <authorList>
            <person name="Marsh A.J."/>
            <person name="Azcarate-Peril M.A."/>
        </authorList>
    </citation>
    <scope>NUCLEOTIDE SEQUENCE [LARGE SCALE GENOMIC DNA]</scope>
    <source>
        <strain evidence="5 8">AMC0712</strain>
    </source>
</reference>
<dbReference type="Pfam" id="PF00005">
    <property type="entry name" value="ABC_tran"/>
    <property type="match status" value="1"/>
</dbReference>
<protein>
    <submittedName>
        <fullName evidence="6">ABC transporter ATP-binding protein</fullName>
    </submittedName>
    <submittedName>
        <fullName evidence="5">ATP-binding cassette domain-containing protein</fullName>
    </submittedName>
</protein>
<name>A0A508Z1T7_LACRH</name>
<dbReference type="Gene3D" id="3.40.50.300">
    <property type="entry name" value="P-loop containing nucleotide triphosphate hydrolases"/>
    <property type="match status" value="1"/>
</dbReference>
<dbReference type="SMART" id="SM00382">
    <property type="entry name" value="AAA"/>
    <property type="match status" value="1"/>
</dbReference>
<evidence type="ECO:0000256" key="3">
    <source>
        <dbReference type="ARBA" id="ARBA00022840"/>
    </source>
</evidence>
<dbReference type="InterPro" id="IPR027417">
    <property type="entry name" value="P-loop_NTPase"/>
</dbReference>
<dbReference type="InterPro" id="IPR051782">
    <property type="entry name" value="ABC_Transporter_VariousFunc"/>
</dbReference>
<dbReference type="RefSeq" id="WP_005692368.1">
    <property type="nucleotide sequence ID" value="NZ_CABFNI010000018.1"/>
</dbReference>
<evidence type="ECO:0000313" key="7">
    <source>
        <dbReference type="Proteomes" id="UP000307517"/>
    </source>
</evidence>
<dbReference type="PROSITE" id="PS00211">
    <property type="entry name" value="ABC_TRANSPORTER_1"/>
    <property type="match status" value="1"/>
</dbReference>
<evidence type="ECO:0000259" key="4">
    <source>
        <dbReference type="PROSITE" id="PS50893"/>
    </source>
</evidence>
<comment type="caution">
    <text evidence="5">The sequence shown here is derived from an EMBL/GenBank/DDBJ whole genome shotgun (WGS) entry which is preliminary data.</text>
</comment>
<dbReference type="PROSITE" id="PS50893">
    <property type="entry name" value="ABC_TRANSPORTER_2"/>
    <property type="match status" value="1"/>
</dbReference>
<dbReference type="AlphaFoldDB" id="A0A508Z1T7"/>
<dbReference type="Proteomes" id="UP000307517">
    <property type="component" value="Unassembled WGS sequence"/>
</dbReference>
<feature type="domain" description="ABC transporter" evidence="4">
    <location>
        <begin position="2"/>
        <end position="230"/>
    </location>
</feature>
<sequence>MLKLNDIGLSFANKKHVLDDVTLTLNQKEIVGLVAPNGTGKTTLLNVIMNNLKPDRGYVEVDGLRYESNQAIKAIYQKICAFPLESELFGELTGYEHLKLYRNMWQSQITLDALIDGLKMRSYITQKVSTYSLGMKQRLCFAMVVASDTPIMLLDEAMNGLDPENIALISGQIQQLREDGKLVIMVSHLLDNLQSLADRILFLRAGKIVKQINMHESQPNFLKMRQTSQLLTDVSADAILDTDRDRVLIDLTKLDKGTREKLVLGLVTHDVPYSVAPLSLADEFRLIFQKA</sequence>
<evidence type="ECO:0000313" key="6">
    <source>
        <dbReference type="EMBL" id="THC79500.1"/>
    </source>
</evidence>
<dbReference type="EMBL" id="JACCKI010000008">
    <property type="protein sequence ID" value="NZA05456.1"/>
    <property type="molecule type" value="Genomic_DNA"/>
</dbReference>
<evidence type="ECO:0000313" key="5">
    <source>
        <dbReference type="EMBL" id="NZA05456.1"/>
    </source>
</evidence>
<accession>A0A508Z1T7</accession>
<evidence type="ECO:0000256" key="1">
    <source>
        <dbReference type="ARBA" id="ARBA00022448"/>
    </source>
</evidence>
<keyword evidence="1" id="KW-0813">Transport</keyword>
<dbReference type="CDD" id="cd03230">
    <property type="entry name" value="ABC_DR_subfamily_A"/>
    <property type="match status" value="1"/>
</dbReference>
<dbReference type="SUPFAM" id="SSF52540">
    <property type="entry name" value="P-loop containing nucleoside triphosphate hydrolases"/>
    <property type="match status" value="1"/>
</dbReference>
<gene>
    <name evidence="6" type="ORF">E6L36_03195</name>
    <name evidence="5" type="ORF">H0N82_10225</name>
</gene>
<reference evidence="6 7" key="1">
    <citation type="submission" date="2019-04" db="EMBL/GenBank/DDBJ databases">
        <title>Genome Announcement to Ensure Probiotic Safety of Lactobacillus rhamnosus UBLR-58.</title>
        <authorList>
            <person name="Sulthana A."/>
            <person name="Lakshmi S.G."/>
            <person name="Madempudi R.S."/>
        </authorList>
    </citation>
    <scope>NUCLEOTIDE SEQUENCE [LARGE SCALE GENOMIC DNA]</scope>
    <source>
        <strain evidence="6 7">UBLR-58</strain>
    </source>
</reference>
<proteinExistence type="predicted"/>
<dbReference type="PANTHER" id="PTHR42939">
    <property type="entry name" value="ABC TRANSPORTER ATP-BINDING PROTEIN ALBC-RELATED"/>
    <property type="match status" value="1"/>
</dbReference>
<keyword evidence="3 5" id="KW-0067">ATP-binding</keyword>
<dbReference type="Proteomes" id="UP000552935">
    <property type="component" value="Unassembled WGS sequence"/>
</dbReference>
<dbReference type="InterPro" id="IPR003593">
    <property type="entry name" value="AAA+_ATPase"/>
</dbReference>
<dbReference type="InterPro" id="IPR017871">
    <property type="entry name" value="ABC_transporter-like_CS"/>
</dbReference>
<dbReference type="PANTHER" id="PTHR42939:SF1">
    <property type="entry name" value="ABC TRANSPORTER ATP-BINDING PROTEIN ALBC-RELATED"/>
    <property type="match status" value="1"/>
</dbReference>
<dbReference type="InterPro" id="IPR003439">
    <property type="entry name" value="ABC_transporter-like_ATP-bd"/>
</dbReference>
<dbReference type="EMBL" id="SSHM01000001">
    <property type="protein sequence ID" value="THC79500.1"/>
    <property type="molecule type" value="Genomic_DNA"/>
</dbReference>
<evidence type="ECO:0000313" key="8">
    <source>
        <dbReference type="Proteomes" id="UP000552935"/>
    </source>
</evidence>
<dbReference type="GO" id="GO:0005524">
    <property type="term" value="F:ATP binding"/>
    <property type="evidence" value="ECO:0007669"/>
    <property type="project" value="UniProtKB-KW"/>
</dbReference>
<keyword evidence="2" id="KW-0547">Nucleotide-binding</keyword>